<dbReference type="PROSITE" id="PS51635">
    <property type="entry name" value="PNPLA"/>
    <property type="match status" value="1"/>
</dbReference>
<accession>A0A097IER3</accession>
<evidence type="ECO:0000256" key="2">
    <source>
        <dbReference type="PROSITE-ProRule" id="PRU01161"/>
    </source>
</evidence>
<evidence type="ECO:0000313" key="5">
    <source>
        <dbReference type="Proteomes" id="UP000029914"/>
    </source>
</evidence>
<protein>
    <submittedName>
        <fullName evidence="4">Alpha/beta hydrolase</fullName>
    </submittedName>
</protein>
<evidence type="ECO:0000256" key="1">
    <source>
        <dbReference type="ARBA" id="ARBA00023098"/>
    </source>
</evidence>
<dbReference type="InterPro" id="IPR045943">
    <property type="entry name" value="DUF6363"/>
</dbReference>
<keyword evidence="1 2" id="KW-0443">Lipid metabolism</keyword>
<dbReference type="EMBL" id="CP006764">
    <property type="protein sequence ID" value="AIT60604.1"/>
    <property type="molecule type" value="Genomic_DNA"/>
</dbReference>
<dbReference type="GO" id="GO:0016042">
    <property type="term" value="P:lipid catabolic process"/>
    <property type="evidence" value="ECO:0007669"/>
    <property type="project" value="UniProtKB-UniRule"/>
</dbReference>
<keyword evidence="2" id="KW-0442">Lipid degradation</keyword>
<sequence>MIDASDVALIFEGGGMRASYTAPVATRLLREGVQFGWVGGISAGASHTANFLSGDPWRTRHSFTDFAADKQFGGWASMARGRGYFNAAYIYEGSGEAMPYDFAAFEANPAELHIEALRADTGETVAWNRADIHDAGDLMVRVRASSTIPGAMVPPRIDGVEYVDGAMGTSGGLLIDAAEKAGYSRFVVVCSRPRSYRKPEVSRPRAARGLLRSRPAVAEAMIARPAKYNASKDRILELEREGRAKVFFPDVMPVGTGERSVDRLVASYEQGESQFAGEWEGWREFLGV</sequence>
<dbReference type="CDD" id="cd07208">
    <property type="entry name" value="Pat_hypo_Ecoli_yjju_like"/>
    <property type="match status" value="1"/>
</dbReference>
<dbReference type="KEGG" id="cdo:CDOO_04570"/>
<keyword evidence="2 4" id="KW-0378">Hydrolase</keyword>
<gene>
    <name evidence="4" type="ORF">CDOO_04570</name>
</gene>
<dbReference type="eggNOG" id="COG4667">
    <property type="taxonomic scope" value="Bacteria"/>
</dbReference>
<proteinExistence type="predicted"/>
<feature type="short sequence motif" description="GXSXG" evidence="2">
    <location>
        <begin position="40"/>
        <end position="44"/>
    </location>
</feature>
<dbReference type="Proteomes" id="UP000029914">
    <property type="component" value="Chromosome"/>
</dbReference>
<dbReference type="InterPro" id="IPR016035">
    <property type="entry name" value="Acyl_Trfase/lysoPLipase"/>
</dbReference>
<dbReference type="InterPro" id="IPR037483">
    <property type="entry name" value="YjjU-like"/>
</dbReference>
<reference evidence="4 5" key="1">
    <citation type="submission" date="2013-09" db="EMBL/GenBank/DDBJ databases">
        <title>Complete genome sequence of Corynebacterium doosanense CAU 212(T) (=DSM 45436(T)), isolated from activated sludge.</title>
        <authorList>
            <person name="Schaffert L."/>
            <person name="Albersmeier A."/>
            <person name="Kalinowski J."/>
            <person name="Ruckert C."/>
        </authorList>
    </citation>
    <scope>NUCLEOTIDE SEQUENCE [LARGE SCALE GENOMIC DNA]</scope>
    <source>
        <strain evidence="4 5">CAU 212</strain>
    </source>
</reference>
<evidence type="ECO:0000313" key="4">
    <source>
        <dbReference type="EMBL" id="AIT60604.1"/>
    </source>
</evidence>
<dbReference type="AlphaFoldDB" id="A0A097IER3"/>
<dbReference type="HOGENOM" id="CLU_048271_1_1_11"/>
<dbReference type="Gene3D" id="3.40.1090.10">
    <property type="entry name" value="Cytosolic phospholipase A2 catalytic domain"/>
    <property type="match status" value="2"/>
</dbReference>
<dbReference type="RefSeq" id="WP_018021879.1">
    <property type="nucleotide sequence ID" value="NZ_AQUX01000004.1"/>
</dbReference>
<comment type="caution">
    <text evidence="2">Lacks conserved residue(s) required for the propagation of feature annotation.</text>
</comment>
<feature type="active site" description="Nucleophile" evidence="2">
    <location>
        <position position="42"/>
    </location>
</feature>
<name>A0A097IER3_9CORY</name>
<feature type="active site" description="Proton acceptor" evidence="2">
    <location>
        <position position="164"/>
    </location>
</feature>
<dbReference type="Pfam" id="PF19890">
    <property type="entry name" value="DUF6363"/>
    <property type="match status" value="1"/>
</dbReference>
<feature type="short sequence motif" description="DGA/G" evidence="2">
    <location>
        <begin position="164"/>
        <end position="166"/>
    </location>
</feature>
<keyword evidence="5" id="KW-1185">Reference proteome</keyword>
<dbReference type="Pfam" id="PF01734">
    <property type="entry name" value="Patatin"/>
    <property type="match status" value="1"/>
</dbReference>
<dbReference type="InterPro" id="IPR002641">
    <property type="entry name" value="PNPLA_dom"/>
</dbReference>
<dbReference type="STRING" id="558173.CDOO_04570"/>
<dbReference type="SUPFAM" id="SSF52151">
    <property type="entry name" value="FabD/lysophospholipase-like"/>
    <property type="match status" value="1"/>
</dbReference>
<evidence type="ECO:0000259" key="3">
    <source>
        <dbReference type="PROSITE" id="PS51635"/>
    </source>
</evidence>
<feature type="domain" description="PNPLA" evidence="3">
    <location>
        <begin position="9"/>
        <end position="179"/>
    </location>
</feature>
<organism evidence="4 5">
    <name type="scientific">Corynebacterium doosanense CAU 212 = DSM 45436</name>
    <dbReference type="NCBI Taxonomy" id="558173"/>
    <lineage>
        <taxon>Bacteria</taxon>
        <taxon>Bacillati</taxon>
        <taxon>Actinomycetota</taxon>
        <taxon>Actinomycetes</taxon>
        <taxon>Mycobacteriales</taxon>
        <taxon>Corynebacteriaceae</taxon>
        <taxon>Corynebacterium</taxon>
    </lineage>
</organism>
<dbReference type="OrthoDB" id="9802424at2"/>
<dbReference type="GO" id="GO:0016787">
    <property type="term" value="F:hydrolase activity"/>
    <property type="evidence" value="ECO:0007669"/>
    <property type="project" value="UniProtKB-UniRule"/>
</dbReference>